<feature type="transmembrane region" description="Helical" evidence="1">
    <location>
        <begin position="66"/>
        <end position="85"/>
    </location>
</feature>
<keyword evidence="3" id="KW-1185">Reference proteome</keyword>
<feature type="transmembrane region" description="Helical" evidence="1">
    <location>
        <begin position="97"/>
        <end position="120"/>
    </location>
</feature>
<accession>A0A1H9CQW8</accession>
<evidence type="ECO:0000256" key="1">
    <source>
        <dbReference type="SAM" id="Phobius"/>
    </source>
</evidence>
<reference evidence="3" key="1">
    <citation type="submission" date="2016-10" db="EMBL/GenBank/DDBJ databases">
        <authorList>
            <person name="Varghese N."/>
            <person name="Submissions S."/>
        </authorList>
    </citation>
    <scope>NUCLEOTIDE SEQUENCE [LARGE SCALE GENOMIC DNA]</scope>
    <source>
        <strain evidence="3">DSM 25055</strain>
    </source>
</reference>
<evidence type="ECO:0000313" key="2">
    <source>
        <dbReference type="EMBL" id="SEQ03622.1"/>
    </source>
</evidence>
<keyword evidence="1" id="KW-1133">Transmembrane helix</keyword>
<dbReference type="STRING" id="1186196.SAMN04489841_1131"/>
<dbReference type="AlphaFoldDB" id="A0A1H9CQW8"/>
<dbReference type="InterPro" id="IPR058336">
    <property type="entry name" value="VP3-like_halobact-type"/>
</dbReference>
<dbReference type="OrthoDB" id="203940at2157"/>
<proteinExistence type="predicted"/>
<feature type="transmembrane region" description="Helical" evidence="1">
    <location>
        <begin position="126"/>
        <end position="143"/>
    </location>
</feature>
<organism evidence="2 3">
    <name type="scientific">Natrinema salaciae</name>
    <dbReference type="NCBI Taxonomy" id="1186196"/>
    <lineage>
        <taxon>Archaea</taxon>
        <taxon>Methanobacteriati</taxon>
        <taxon>Methanobacteriota</taxon>
        <taxon>Stenosarchaea group</taxon>
        <taxon>Halobacteria</taxon>
        <taxon>Halobacteriales</taxon>
        <taxon>Natrialbaceae</taxon>
        <taxon>Natrinema</taxon>
    </lineage>
</organism>
<dbReference type="EMBL" id="FOFD01000001">
    <property type="protein sequence ID" value="SEQ03622.1"/>
    <property type="molecule type" value="Genomic_DNA"/>
</dbReference>
<dbReference type="Pfam" id="PF26064">
    <property type="entry name" value="DUF8023"/>
    <property type="match status" value="1"/>
</dbReference>
<gene>
    <name evidence="2" type="ORF">SAMN04489841_1131</name>
</gene>
<dbReference type="Proteomes" id="UP000199114">
    <property type="component" value="Unassembled WGS sequence"/>
</dbReference>
<keyword evidence="1" id="KW-0472">Membrane</keyword>
<protein>
    <submittedName>
        <fullName evidence="2">Uncharacterized protein</fullName>
    </submittedName>
</protein>
<feature type="transmembrane region" description="Helical" evidence="1">
    <location>
        <begin position="26"/>
        <end position="46"/>
    </location>
</feature>
<evidence type="ECO:0000313" key="3">
    <source>
        <dbReference type="Proteomes" id="UP000199114"/>
    </source>
</evidence>
<keyword evidence="1" id="KW-0812">Transmembrane</keyword>
<dbReference type="RefSeq" id="WP_090614498.1">
    <property type="nucleotide sequence ID" value="NZ_FOFD01000001.1"/>
</dbReference>
<sequence>MALSLPQNAVPNAVRREDGIDLIDSVLAPLFVLATFSVAAVGTFSLNEPFNTGFAGVLYSSHGTEITYGFVVSIVTVVTAWVTNGQTTIDDYTDMETVVLLLMFILNILSALVPAVAVTLESTWPLGWFMVFLNGAGFYLIAYK</sequence>
<name>A0A1H9CQW8_9EURY</name>